<gene>
    <name evidence="4" type="ORF">COB20_13520</name>
</gene>
<dbReference type="SUPFAM" id="SSF53323">
    <property type="entry name" value="Pyruvate-ferredoxin oxidoreductase, PFOR, domain III"/>
    <property type="match status" value="1"/>
</dbReference>
<dbReference type="SUPFAM" id="SSF52518">
    <property type="entry name" value="Thiamin diphosphate-binding fold (THDP-binding)"/>
    <property type="match status" value="1"/>
</dbReference>
<dbReference type="Gene3D" id="3.40.50.920">
    <property type="match status" value="1"/>
</dbReference>
<keyword evidence="1" id="KW-0560">Oxidoreductase</keyword>
<proteinExistence type="predicted"/>
<evidence type="ECO:0000259" key="2">
    <source>
        <dbReference type="Pfam" id="PF01558"/>
    </source>
</evidence>
<feature type="domain" description="Pyruvate flavodoxin/ferredoxin oxidoreductase pyrimidine binding" evidence="3">
    <location>
        <begin position="230"/>
        <end position="396"/>
    </location>
</feature>
<accession>A0A2A4WXL6</accession>
<name>A0A2A4WXL6_9GAMM</name>
<dbReference type="GO" id="GO:0016903">
    <property type="term" value="F:oxidoreductase activity, acting on the aldehyde or oxo group of donors"/>
    <property type="evidence" value="ECO:0007669"/>
    <property type="project" value="InterPro"/>
</dbReference>
<evidence type="ECO:0000259" key="3">
    <source>
        <dbReference type="Pfam" id="PF01855"/>
    </source>
</evidence>
<dbReference type="InterPro" id="IPR002880">
    <property type="entry name" value="Pyrv_Fd/Flavodoxin_OxRdtase_N"/>
</dbReference>
<dbReference type="NCBIfam" id="TIGR03710">
    <property type="entry name" value="OAFO_sf"/>
    <property type="match status" value="1"/>
</dbReference>
<dbReference type="InterPro" id="IPR050722">
    <property type="entry name" value="Pyruvate:ferred/Flavod_OxRd"/>
</dbReference>
<dbReference type="Pfam" id="PF01855">
    <property type="entry name" value="POR_N"/>
    <property type="match status" value="1"/>
</dbReference>
<dbReference type="PANTHER" id="PTHR32154:SF29">
    <property type="entry name" value="BLR6743 PROTEIN"/>
    <property type="match status" value="1"/>
</dbReference>
<dbReference type="GO" id="GO:0006979">
    <property type="term" value="P:response to oxidative stress"/>
    <property type="evidence" value="ECO:0007669"/>
    <property type="project" value="TreeGrafter"/>
</dbReference>
<dbReference type="Gene3D" id="3.40.50.970">
    <property type="match status" value="1"/>
</dbReference>
<dbReference type="Proteomes" id="UP000218767">
    <property type="component" value="Unassembled WGS sequence"/>
</dbReference>
<protein>
    <submittedName>
        <fullName evidence="4">Ferredoxin oxidoreductase</fullName>
    </submittedName>
</protein>
<dbReference type="SUPFAM" id="SSF52922">
    <property type="entry name" value="TK C-terminal domain-like"/>
    <property type="match status" value="1"/>
</dbReference>
<evidence type="ECO:0000256" key="1">
    <source>
        <dbReference type="ARBA" id="ARBA00023002"/>
    </source>
</evidence>
<dbReference type="FunFam" id="3.40.50.970:FF:000022">
    <property type="entry name" value="2-oxoglutarate ferredoxin oxidoreductase alpha subunit"/>
    <property type="match status" value="1"/>
</dbReference>
<dbReference type="CDD" id="cd07034">
    <property type="entry name" value="TPP_PYR_PFOR_IOR-alpha_like"/>
    <property type="match status" value="1"/>
</dbReference>
<dbReference type="EMBL" id="NVUL01000081">
    <property type="protein sequence ID" value="PCI75168.1"/>
    <property type="molecule type" value="Genomic_DNA"/>
</dbReference>
<feature type="domain" description="Pyruvate/ketoisovalerate oxidoreductase catalytic" evidence="2">
    <location>
        <begin position="28"/>
        <end position="194"/>
    </location>
</feature>
<reference evidence="5" key="1">
    <citation type="submission" date="2017-08" db="EMBL/GenBank/DDBJ databases">
        <title>A dynamic microbial community with high functional redundancy inhabits the cold, oxic subseafloor aquifer.</title>
        <authorList>
            <person name="Tully B.J."/>
            <person name="Wheat C.G."/>
            <person name="Glazer B.T."/>
            <person name="Huber J.A."/>
        </authorList>
    </citation>
    <scope>NUCLEOTIDE SEQUENCE [LARGE SCALE GENOMIC DNA]</scope>
</reference>
<dbReference type="Gene3D" id="3.40.920.10">
    <property type="entry name" value="Pyruvate-ferredoxin oxidoreductase, PFOR, domain III"/>
    <property type="match status" value="1"/>
</dbReference>
<sequence length="618" mass="67989">MSELIQSSKVTALTRVNDFVVKFANVNGSGSASANGMFAKAVFRMGIPISPHNIFPSNIQGLPTWFEVRINEQGYLGRREGVDLIVAMNEQTIAKDIASVVPGGYVLYDSSKVLANELLRDDVNYLPIPLKDICLEEFEKPAQRQLFKNIVYVGALSAFLNIDFKVLTGLVSEQFRGKEKLILPNIHALELGYQYASDNFECPLNLRLEKSEKNKGKILMDGNTATGLGCVYGGATVAAWYPLTPSTSVVDSFAKYCKRLRIDAGTGKKKYSIVQAEDELAAIGIAIGAGWNGARAFTATSGPGISLMQEFLGLAYFSEVPIVLFNIQRVGPSTGMPTRSQQGDLLCCAYASHGDTKHVLLFPANPSECFDYAASAFDIAERIQSPVIVMSDLELGMNEQICDPLNWDDKSRYDRGKVLNAEQLEGIEKYGRYLDSDGDGIPYRTYPGTHPNKGSYFTRGSSHDSYAAYTEDGTVYAEVMDRLTLKMKTAVNYLPEPEFSETISNNLGLAFIGTTTSAINEVLDSLAKKGIALDTMRIRAFPFHDSVTEFFDAHELVYVIEQNRDAQLKSLLKIECNIHEEKMHSILSYDGALITALHIEKSIIDSMQVMDASGEVPA</sequence>
<dbReference type="Pfam" id="PF01558">
    <property type="entry name" value="POR"/>
    <property type="match status" value="1"/>
</dbReference>
<organism evidence="4 5">
    <name type="scientific">SAR86 cluster bacterium</name>
    <dbReference type="NCBI Taxonomy" id="2030880"/>
    <lineage>
        <taxon>Bacteria</taxon>
        <taxon>Pseudomonadati</taxon>
        <taxon>Pseudomonadota</taxon>
        <taxon>Gammaproteobacteria</taxon>
        <taxon>SAR86 cluster</taxon>
    </lineage>
</organism>
<dbReference type="InterPro" id="IPR009014">
    <property type="entry name" value="Transketo_C/PFOR_II"/>
</dbReference>
<dbReference type="InterPro" id="IPR019752">
    <property type="entry name" value="Pyrv/ketoisovalerate_OxRed_cat"/>
</dbReference>
<comment type="caution">
    <text evidence="4">The sequence shown here is derived from an EMBL/GenBank/DDBJ whole genome shotgun (WGS) entry which is preliminary data.</text>
</comment>
<evidence type="ECO:0000313" key="5">
    <source>
        <dbReference type="Proteomes" id="UP000218767"/>
    </source>
</evidence>
<dbReference type="InterPro" id="IPR022367">
    <property type="entry name" value="2-oxoacid/accept_OxRdtase_asu"/>
</dbReference>
<dbReference type="InterPro" id="IPR029061">
    <property type="entry name" value="THDP-binding"/>
</dbReference>
<dbReference type="InterPro" id="IPR002869">
    <property type="entry name" value="Pyrv_flavodox_OxRed_cen"/>
</dbReference>
<evidence type="ECO:0000313" key="4">
    <source>
        <dbReference type="EMBL" id="PCI75168.1"/>
    </source>
</evidence>
<dbReference type="AlphaFoldDB" id="A0A2A4WXL6"/>
<dbReference type="PANTHER" id="PTHR32154">
    <property type="entry name" value="PYRUVATE-FLAVODOXIN OXIDOREDUCTASE-RELATED"/>
    <property type="match status" value="1"/>
</dbReference>